<dbReference type="CDD" id="cd00082">
    <property type="entry name" value="HisKA"/>
    <property type="match status" value="1"/>
</dbReference>
<dbReference type="SMART" id="SM00388">
    <property type="entry name" value="HisKA"/>
    <property type="match status" value="1"/>
</dbReference>
<evidence type="ECO:0000259" key="11">
    <source>
        <dbReference type="PROSITE" id="PS50109"/>
    </source>
</evidence>
<dbReference type="PROSITE" id="PS50885">
    <property type="entry name" value="HAMP"/>
    <property type="match status" value="1"/>
</dbReference>
<dbReference type="EC" id="2.7.13.3" evidence="3"/>
<keyword evidence="14" id="KW-1185">Reference proteome</keyword>
<dbReference type="CDD" id="cd06225">
    <property type="entry name" value="HAMP"/>
    <property type="match status" value="1"/>
</dbReference>
<dbReference type="AlphaFoldDB" id="A0A066ZSE0"/>
<dbReference type="RefSeq" id="WP_029907657.1">
    <property type="nucleotide sequence ID" value="NZ_AP020335.1"/>
</dbReference>
<feature type="transmembrane region" description="Helical" evidence="10">
    <location>
        <begin position="155"/>
        <end position="177"/>
    </location>
</feature>
<dbReference type="InterPro" id="IPR003660">
    <property type="entry name" value="HAMP_dom"/>
</dbReference>
<evidence type="ECO:0000256" key="7">
    <source>
        <dbReference type="ARBA" id="ARBA00022777"/>
    </source>
</evidence>
<accession>A0A066ZSE0</accession>
<evidence type="ECO:0000256" key="2">
    <source>
        <dbReference type="ARBA" id="ARBA00004370"/>
    </source>
</evidence>
<dbReference type="InterPro" id="IPR050428">
    <property type="entry name" value="TCS_sensor_his_kinase"/>
</dbReference>
<dbReference type="Proteomes" id="UP000027341">
    <property type="component" value="Unassembled WGS sequence"/>
</dbReference>
<dbReference type="InterPro" id="IPR036890">
    <property type="entry name" value="HATPase_C_sf"/>
</dbReference>
<gene>
    <name evidence="13" type="ORF">EI16_10665</name>
</gene>
<keyword evidence="10" id="KW-0472">Membrane</keyword>
<dbReference type="SUPFAM" id="SSF47384">
    <property type="entry name" value="Homodimeric domain of signal transducing histidine kinase"/>
    <property type="match status" value="1"/>
</dbReference>
<feature type="transmembrane region" description="Helical" evidence="10">
    <location>
        <begin position="9"/>
        <end position="32"/>
    </location>
</feature>
<dbReference type="Gene3D" id="6.10.340.10">
    <property type="match status" value="1"/>
</dbReference>
<evidence type="ECO:0000256" key="9">
    <source>
        <dbReference type="ARBA" id="ARBA00023012"/>
    </source>
</evidence>
<keyword evidence="7" id="KW-0418">Kinase</keyword>
<evidence type="ECO:0000313" key="14">
    <source>
        <dbReference type="Proteomes" id="UP000027341"/>
    </source>
</evidence>
<dbReference type="PROSITE" id="PS50109">
    <property type="entry name" value="HIS_KIN"/>
    <property type="match status" value="1"/>
</dbReference>
<dbReference type="InterPro" id="IPR005467">
    <property type="entry name" value="His_kinase_dom"/>
</dbReference>
<dbReference type="Gene3D" id="1.10.287.130">
    <property type="match status" value="1"/>
</dbReference>
<dbReference type="GO" id="GO:0005886">
    <property type="term" value="C:plasma membrane"/>
    <property type="evidence" value="ECO:0007669"/>
    <property type="project" value="TreeGrafter"/>
</dbReference>
<evidence type="ECO:0000313" key="13">
    <source>
        <dbReference type="EMBL" id="KDN96703.1"/>
    </source>
</evidence>
<reference evidence="13 14" key="1">
    <citation type="submission" date="2014-04" db="EMBL/GenBank/DDBJ databases">
        <title>Draft genome sequence of Hydrogenovibrio marinus MH-110, a model organism for aerobic H2 metabolism.</title>
        <authorList>
            <person name="Cha H.J."/>
            <person name="Jo B.H."/>
            <person name="Hwang B.H."/>
        </authorList>
    </citation>
    <scope>NUCLEOTIDE SEQUENCE [LARGE SCALE GENOMIC DNA]</scope>
    <source>
        <strain evidence="13 14">MH-110</strain>
    </source>
</reference>
<dbReference type="InterPro" id="IPR003594">
    <property type="entry name" value="HATPase_dom"/>
</dbReference>
<evidence type="ECO:0000256" key="8">
    <source>
        <dbReference type="ARBA" id="ARBA00022989"/>
    </source>
</evidence>
<dbReference type="GO" id="GO:0000155">
    <property type="term" value="F:phosphorelay sensor kinase activity"/>
    <property type="evidence" value="ECO:0007669"/>
    <property type="project" value="InterPro"/>
</dbReference>
<dbReference type="STRING" id="28885.EI16_10665"/>
<evidence type="ECO:0000256" key="1">
    <source>
        <dbReference type="ARBA" id="ARBA00000085"/>
    </source>
</evidence>
<feature type="domain" description="HAMP" evidence="12">
    <location>
        <begin position="180"/>
        <end position="237"/>
    </location>
</feature>
<organism evidence="13 14">
    <name type="scientific">Hydrogenovibrio marinus</name>
    <dbReference type="NCBI Taxonomy" id="28885"/>
    <lineage>
        <taxon>Bacteria</taxon>
        <taxon>Pseudomonadati</taxon>
        <taxon>Pseudomonadota</taxon>
        <taxon>Gammaproteobacteria</taxon>
        <taxon>Thiotrichales</taxon>
        <taxon>Piscirickettsiaceae</taxon>
        <taxon>Hydrogenovibrio</taxon>
    </lineage>
</organism>
<keyword evidence="9" id="KW-0902">Two-component regulatory system</keyword>
<dbReference type="Gene3D" id="3.30.565.10">
    <property type="entry name" value="Histidine kinase-like ATPase, C-terminal domain"/>
    <property type="match status" value="1"/>
</dbReference>
<dbReference type="Pfam" id="PF00512">
    <property type="entry name" value="HisKA"/>
    <property type="match status" value="1"/>
</dbReference>
<sequence length="455" mass="51369">MRLAIRQSILLSVLTMVAMLVLYWLVSSFVLVQISSDLKYSLQQLSRIEAEKGTPGLIERLERLGIENESRGHSHRYYLYLSKDNTVLAGSLRHWPSEAKANGQVSNILFEENDLPKEWADIDEGLWPTIANEFPDGSKILITQSIDTTEQLNDFTMFVMVFLVIAVTLISLFLGWIQGRTILKKIERINNAARRVEHGELHQRVEFELGNNAKMDEFDELVVHLNKMLDTIERLMKDIKQVSQNIAHDLRKPLTRVQAQLEGLQAQAVISPEDLESSFSDLENLNKTFNAILQLGRLESSNPQKNFSKVDLSTLCDDLSLVYSEMADQKSILWQSAIQEGIVLDGDRQLLAQAIINLLENALHYTQTGESIIFSLKQQGASINLSIVNTGVTLMKQQLEEITKPFVRLENARSSEGNGLGLSLVKAIFNTHGSDLKLKVIDNRFMAEALFNCND</sequence>
<evidence type="ECO:0000259" key="12">
    <source>
        <dbReference type="PROSITE" id="PS50885"/>
    </source>
</evidence>
<keyword evidence="4" id="KW-0597">Phosphoprotein</keyword>
<evidence type="ECO:0000256" key="10">
    <source>
        <dbReference type="SAM" id="Phobius"/>
    </source>
</evidence>
<evidence type="ECO:0000256" key="6">
    <source>
        <dbReference type="ARBA" id="ARBA00022692"/>
    </source>
</evidence>
<dbReference type="InterPro" id="IPR036097">
    <property type="entry name" value="HisK_dim/P_sf"/>
</dbReference>
<dbReference type="SMART" id="SM00304">
    <property type="entry name" value="HAMP"/>
    <property type="match status" value="1"/>
</dbReference>
<comment type="catalytic activity">
    <reaction evidence="1">
        <text>ATP + protein L-histidine = ADP + protein N-phospho-L-histidine.</text>
        <dbReference type="EC" id="2.7.13.3"/>
    </reaction>
</comment>
<name>A0A066ZSE0_HYDMR</name>
<dbReference type="SMART" id="SM00387">
    <property type="entry name" value="HATPase_c"/>
    <property type="match status" value="1"/>
</dbReference>
<keyword evidence="8 10" id="KW-1133">Transmembrane helix</keyword>
<evidence type="ECO:0000256" key="4">
    <source>
        <dbReference type="ARBA" id="ARBA00022553"/>
    </source>
</evidence>
<dbReference type="PANTHER" id="PTHR45436:SF8">
    <property type="entry name" value="HISTIDINE KINASE"/>
    <property type="match status" value="1"/>
</dbReference>
<evidence type="ECO:0000256" key="3">
    <source>
        <dbReference type="ARBA" id="ARBA00012438"/>
    </source>
</evidence>
<evidence type="ECO:0000256" key="5">
    <source>
        <dbReference type="ARBA" id="ARBA00022679"/>
    </source>
</evidence>
<keyword evidence="6 10" id="KW-0812">Transmembrane</keyword>
<proteinExistence type="predicted"/>
<protein>
    <recommendedName>
        <fullName evidence="3">histidine kinase</fullName>
        <ecNumber evidence="3">2.7.13.3</ecNumber>
    </recommendedName>
</protein>
<comment type="subcellular location">
    <subcellularLocation>
        <location evidence="2">Membrane</location>
    </subcellularLocation>
</comment>
<dbReference type="Pfam" id="PF00672">
    <property type="entry name" value="HAMP"/>
    <property type="match status" value="1"/>
</dbReference>
<comment type="caution">
    <text evidence="13">The sequence shown here is derived from an EMBL/GenBank/DDBJ whole genome shotgun (WGS) entry which is preliminary data.</text>
</comment>
<keyword evidence="5" id="KW-0808">Transferase</keyword>
<dbReference type="Pfam" id="PF02518">
    <property type="entry name" value="HATPase_c"/>
    <property type="match status" value="1"/>
</dbReference>
<dbReference type="PANTHER" id="PTHR45436">
    <property type="entry name" value="SENSOR HISTIDINE KINASE YKOH"/>
    <property type="match status" value="1"/>
</dbReference>
<dbReference type="EMBL" id="JMIU01000001">
    <property type="protein sequence ID" value="KDN96703.1"/>
    <property type="molecule type" value="Genomic_DNA"/>
</dbReference>
<feature type="domain" description="Histidine kinase" evidence="11">
    <location>
        <begin position="245"/>
        <end position="438"/>
    </location>
</feature>
<dbReference type="InterPro" id="IPR003661">
    <property type="entry name" value="HisK_dim/P_dom"/>
</dbReference>
<dbReference type="SUPFAM" id="SSF55874">
    <property type="entry name" value="ATPase domain of HSP90 chaperone/DNA topoisomerase II/histidine kinase"/>
    <property type="match status" value="1"/>
</dbReference>